<keyword evidence="4" id="KW-0808">Transferase</keyword>
<dbReference type="Gene3D" id="3.30.70.270">
    <property type="match status" value="1"/>
</dbReference>
<dbReference type="InterPro" id="IPR013656">
    <property type="entry name" value="PAS_4"/>
</dbReference>
<evidence type="ECO:0000313" key="5">
    <source>
        <dbReference type="Proteomes" id="UP001570417"/>
    </source>
</evidence>
<dbReference type="Proteomes" id="UP001570417">
    <property type="component" value="Unassembled WGS sequence"/>
</dbReference>
<dbReference type="PANTHER" id="PTHR45138">
    <property type="entry name" value="REGULATORY COMPONENTS OF SENSORY TRANSDUCTION SYSTEM"/>
    <property type="match status" value="1"/>
</dbReference>
<evidence type="ECO:0000259" key="3">
    <source>
        <dbReference type="PROSITE" id="PS50887"/>
    </source>
</evidence>
<dbReference type="GO" id="GO:0052621">
    <property type="term" value="F:diguanylate cyclase activity"/>
    <property type="evidence" value="ECO:0007669"/>
    <property type="project" value="UniProtKB-EC"/>
</dbReference>
<keyword evidence="5" id="KW-1185">Reference proteome</keyword>
<dbReference type="PROSITE" id="PS50887">
    <property type="entry name" value="GGDEF"/>
    <property type="match status" value="1"/>
</dbReference>
<name>A0ABV4NFI7_9VIBR</name>
<dbReference type="InterPro" id="IPR043128">
    <property type="entry name" value="Rev_trsase/Diguanyl_cyclase"/>
</dbReference>
<comment type="caution">
    <text evidence="4">The sequence shown here is derived from an EMBL/GenBank/DDBJ whole genome shotgun (WGS) entry which is preliminary data.</text>
</comment>
<dbReference type="EMBL" id="JBFRUW010000060">
    <property type="protein sequence ID" value="MFA0569779.1"/>
    <property type="molecule type" value="Genomic_DNA"/>
</dbReference>
<dbReference type="InterPro" id="IPR035965">
    <property type="entry name" value="PAS-like_dom_sf"/>
</dbReference>
<dbReference type="InterPro" id="IPR050469">
    <property type="entry name" value="Diguanylate_Cyclase"/>
</dbReference>
<dbReference type="InterPro" id="IPR029787">
    <property type="entry name" value="Nucleotide_cyclase"/>
</dbReference>
<dbReference type="Gene3D" id="3.30.450.20">
    <property type="entry name" value="PAS domain"/>
    <property type="match status" value="1"/>
</dbReference>
<dbReference type="PANTHER" id="PTHR45138:SF9">
    <property type="entry name" value="DIGUANYLATE CYCLASE DGCM-RELATED"/>
    <property type="match status" value="1"/>
</dbReference>
<feature type="domain" description="GGDEF" evidence="3">
    <location>
        <begin position="231"/>
        <end position="369"/>
    </location>
</feature>
<reference evidence="4 5" key="1">
    <citation type="journal article" date="2024" name="ISME J.">
        <title>Tailless and filamentous prophages are predominant in marine Vibrio.</title>
        <authorList>
            <person name="Steensen K."/>
            <person name="Seneca J."/>
            <person name="Bartlau N."/>
            <person name="Yu X.A."/>
            <person name="Hussain F.A."/>
            <person name="Polz M.F."/>
        </authorList>
    </citation>
    <scope>NUCLEOTIDE SEQUENCE [LARGE SCALE GENOMIC DNA]</scope>
    <source>
        <strain evidence="4 5">10N.222.51.A1</strain>
    </source>
</reference>
<keyword evidence="4" id="KW-0548">Nucleotidyltransferase</keyword>
<dbReference type="EC" id="2.7.7.65" evidence="1"/>
<evidence type="ECO:0000313" key="4">
    <source>
        <dbReference type="EMBL" id="MFA0569779.1"/>
    </source>
</evidence>
<dbReference type="SUPFAM" id="SSF55785">
    <property type="entry name" value="PYP-like sensor domain (PAS domain)"/>
    <property type="match status" value="1"/>
</dbReference>
<dbReference type="RefSeq" id="WP_372267033.1">
    <property type="nucleotide sequence ID" value="NZ_JBFRUW010000060.1"/>
</dbReference>
<dbReference type="SMART" id="SM00267">
    <property type="entry name" value="GGDEF"/>
    <property type="match status" value="1"/>
</dbReference>
<proteinExistence type="predicted"/>
<gene>
    <name evidence="4" type="ORF">AB4566_16020</name>
</gene>
<evidence type="ECO:0000256" key="2">
    <source>
        <dbReference type="ARBA" id="ARBA00034247"/>
    </source>
</evidence>
<dbReference type="InterPro" id="IPR000160">
    <property type="entry name" value="GGDEF_dom"/>
</dbReference>
<dbReference type="NCBIfam" id="TIGR00254">
    <property type="entry name" value="GGDEF"/>
    <property type="match status" value="1"/>
</dbReference>
<protein>
    <recommendedName>
        <fullName evidence="1">diguanylate cyclase</fullName>
        <ecNumber evidence="1">2.7.7.65</ecNumber>
    </recommendedName>
</protein>
<accession>A0ABV4NFI7</accession>
<evidence type="ECO:0000256" key="1">
    <source>
        <dbReference type="ARBA" id="ARBA00012528"/>
    </source>
</evidence>
<comment type="catalytic activity">
    <reaction evidence="2">
        <text>2 GTP = 3',3'-c-di-GMP + 2 diphosphate</text>
        <dbReference type="Rhea" id="RHEA:24898"/>
        <dbReference type="ChEBI" id="CHEBI:33019"/>
        <dbReference type="ChEBI" id="CHEBI:37565"/>
        <dbReference type="ChEBI" id="CHEBI:58805"/>
        <dbReference type="EC" id="2.7.7.65"/>
    </reaction>
</comment>
<dbReference type="CDD" id="cd01949">
    <property type="entry name" value="GGDEF"/>
    <property type="match status" value="1"/>
</dbReference>
<dbReference type="Pfam" id="PF00990">
    <property type="entry name" value="GGDEF"/>
    <property type="match status" value="1"/>
</dbReference>
<dbReference type="SUPFAM" id="SSF55073">
    <property type="entry name" value="Nucleotide cyclase"/>
    <property type="match status" value="1"/>
</dbReference>
<sequence length="372" mass="42805">MTFHTALLSFRNENGPKSGTSLSIYGLYPVKIDEIRYIFINSWIYQDPENLDSVFYRAVSNNPEVISKVFDVLPEPTFLINEDGFYVEAWGGTDHTRHHSPNLVVGMHIREILPMEKACWFEDIVRQVIRTQQAYELEYELDSRQLPCFKGMDGPSGLQYFSAFVVPLAQHHVLWTVRNITEYKVIQVQLAEQQQALEKQTYTDHLTQIYNRFALEKLLPTALNTTIINKTSAALFMIDIDCFKNLNDRYGHLQGDQALIKIAHSIKSWCASKGGDCFRFGGDEFLVFMPKVSKDEAQQYAQKLLMIIQSLQIPNIDSTVSNVLSITIGLMHRKTINDKVNIEQFIAIADRALFYAKNMERGTIHMFNESRE</sequence>
<dbReference type="Pfam" id="PF08448">
    <property type="entry name" value="PAS_4"/>
    <property type="match status" value="1"/>
</dbReference>
<organism evidence="4 5">
    <name type="scientific">Vibrio gallaecicus</name>
    <dbReference type="NCBI Taxonomy" id="552386"/>
    <lineage>
        <taxon>Bacteria</taxon>
        <taxon>Pseudomonadati</taxon>
        <taxon>Pseudomonadota</taxon>
        <taxon>Gammaproteobacteria</taxon>
        <taxon>Vibrionales</taxon>
        <taxon>Vibrionaceae</taxon>
        <taxon>Vibrio</taxon>
    </lineage>
</organism>